<dbReference type="Pfam" id="PF16344">
    <property type="entry name" value="FecR_C"/>
    <property type="match status" value="1"/>
</dbReference>
<keyword evidence="5" id="KW-1185">Reference proteome</keyword>
<evidence type="ECO:0000259" key="3">
    <source>
        <dbReference type="Pfam" id="PF16344"/>
    </source>
</evidence>
<name>A0ABR7CZV8_9BACT</name>
<evidence type="ECO:0000313" key="4">
    <source>
        <dbReference type="EMBL" id="MBC5621204.1"/>
    </source>
</evidence>
<gene>
    <name evidence="4" type="ORF">H8S64_08845</name>
</gene>
<dbReference type="InterPro" id="IPR032508">
    <property type="entry name" value="FecR_C"/>
</dbReference>
<keyword evidence="1" id="KW-0812">Transmembrane</keyword>
<protein>
    <submittedName>
        <fullName evidence="4">DUF4974 domain-containing protein</fullName>
    </submittedName>
</protein>
<dbReference type="RefSeq" id="WP_186975767.1">
    <property type="nucleotide sequence ID" value="NZ_JACOOH010000003.1"/>
</dbReference>
<dbReference type="Proteomes" id="UP000646484">
    <property type="component" value="Unassembled WGS sequence"/>
</dbReference>
<accession>A0ABR7CZV8</accession>
<dbReference type="InterPro" id="IPR006860">
    <property type="entry name" value="FecR"/>
</dbReference>
<feature type="transmembrane region" description="Helical" evidence="1">
    <location>
        <begin position="46"/>
        <end position="65"/>
    </location>
</feature>
<dbReference type="EMBL" id="JACOOH010000003">
    <property type="protein sequence ID" value="MBC5621204.1"/>
    <property type="molecule type" value="Genomic_DNA"/>
</dbReference>
<sequence>MDKNKKFIIHRAANSMKDDHYNMGKAWKQVKDRSINKSNRFIALRIIKYAACALLMIGITVYLMYNNTTETKITKTASLQPGKNECSQVRLVLANGEEIRLSKKQKTIKVEKLGMSFTRDSVNGQLQYRNSIDSLNGEIELRYNELHVPKGADFYLKLPDGSSVNINSESKLRFPVQFSSHSREVYLEGEAFFQVAKDSTAPFTVHAGGKDITVLGTKFNVSAYNDDSKWITTLVEGKVMVTQQDRNDILHPSEQLTVHKETNIVETRTVDTELYTSWIDGKFYFKGYRFEDIVKKLERWYDFKMIYRNEEIKDMTFRGTIDKHQPLEQLLRYLEETTNIHFNIQDKTITVSRTD</sequence>
<feature type="domain" description="FecR protein" evidence="2">
    <location>
        <begin position="148"/>
        <end position="239"/>
    </location>
</feature>
<keyword evidence="1" id="KW-1133">Transmembrane helix</keyword>
<evidence type="ECO:0000256" key="1">
    <source>
        <dbReference type="SAM" id="Phobius"/>
    </source>
</evidence>
<dbReference type="PANTHER" id="PTHR30273">
    <property type="entry name" value="PERIPLASMIC SIGNAL SENSOR AND SIGMA FACTOR ACTIVATOR FECR-RELATED"/>
    <property type="match status" value="1"/>
</dbReference>
<proteinExistence type="predicted"/>
<evidence type="ECO:0000259" key="2">
    <source>
        <dbReference type="Pfam" id="PF04773"/>
    </source>
</evidence>
<dbReference type="InterPro" id="IPR012373">
    <property type="entry name" value="Ferrdict_sens_TM"/>
</dbReference>
<dbReference type="Pfam" id="PF04773">
    <property type="entry name" value="FecR"/>
    <property type="match status" value="1"/>
</dbReference>
<dbReference type="PANTHER" id="PTHR30273:SF2">
    <property type="entry name" value="PROTEIN FECR"/>
    <property type="match status" value="1"/>
</dbReference>
<feature type="domain" description="Protein FecR C-terminal" evidence="3">
    <location>
        <begin position="282"/>
        <end position="351"/>
    </location>
</feature>
<dbReference type="Gene3D" id="3.55.50.30">
    <property type="match status" value="1"/>
</dbReference>
<dbReference type="Gene3D" id="2.60.120.1440">
    <property type="match status" value="1"/>
</dbReference>
<comment type="caution">
    <text evidence="4">The sequence shown here is derived from an EMBL/GenBank/DDBJ whole genome shotgun (WGS) entry which is preliminary data.</text>
</comment>
<keyword evidence="1" id="KW-0472">Membrane</keyword>
<evidence type="ECO:0000313" key="5">
    <source>
        <dbReference type="Proteomes" id="UP000646484"/>
    </source>
</evidence>
<reference evidence="4 5" key="1">
    <citation type="submission" date="2020-08" db="EMBL/GenBank/DDBJ databases">
        <title>Genome public.</title>
        <authorList>
            <person name="Liu C."/>
            <person name="Sun Q."/>
        </authorList>
    </citation>
    <scope>NUCLEOTIDE SEQUENCE [LARGE SCALE GENOMIC DNA]</scope>
    <source>
        <strain evidence="4 5">NSJ-56</strain>
    </source>
</reference>
<organism evidence="4 5">
    <name type="scientific">Butyricimonas hominis</name>
    <dbReference type="NCBI Taxonomy" id="2763032"/>
    <lineage>
        <taxon>Bacteria</taxon>
        <taxon>Pseudomonadati</taxon>
        <taxon>Bacteroidota</taxon>
        <taxon>Bacteroidia</taxon>
        <taxon>Bacteroidales</taxon>
        <taxon>Odoribacteraceae</taxon>
        <taxon>Butyricimonas</taxon>
    </lineage>
</organism>